<name>A0A5B7IWZ9_PORTR</name>
<gene>
    <name evidence="2" type="ORF">E2C01_085080</name>
</gene>
<feature type="region of interest" description="Disordered" evidence="1">
    <location>
        <begin position="1"/>
        <end position="32"/>
    </location>
</feature>
<organism evidence="2 3">
    <name type="scientific">Portunus trituberculatus</name>
    <name type="common">Swimming crab</name>
    <name type="synonym">Neptunus trituberculatus</name>
    <dbReference type="NCBI Taxonomy" id="210409"/>
    <lineage>
        <taxon>Eukaryota</taxon>
        <taxon>Metazoa</taxon>
        <taxon>Ecdysozoa</taxon>
        <taxon>Arthropoda</taxon>
        <taxon>Crustacea</taxon>
        <taxon>Multicrustacea</taxon>
        <taxon>Malacostraca</taxon>
        <taxon>Eumalacostraca</taxon>
        <taxon>Eucarida</taxon>
        <taxon>Decapoda</taxon>
        <taxon>Pleocyemata</taxon>
        <taxon>Brachyura</taxon>
        <taxon>Eubrachyura</taxon>
        <taxon>Portunoidea</taxon>
        <taxon>Portunidae</taxon>
        <taxon>Portuninae</taxon>
        <taxon>Portunus</taxon>
    </lineage>
</organism>
<evidence type="ECO:0000313" key="2">
    <source>
        <dbReference type="EMBL" id="MPC90111.1"/>
    </source>
</evidence>
<keyword evidence="3" id="KW-1185">Reference proteome</keyword>
<proteinExistence type="predicted"/>
<reference evidence="2 3" key="1">
    <citation type="submission" date="2019-05" db="EMBL/GenBank/DDBJ databases">
        <title>Another draft genome of Portunus trituberculatus and its Hox gene families provides insights of decapod evolution.</title>
        <authorList>
            <person name="Jeong J.-H."/>
            <person name="Song I."/>
            <person name="Kim S."/>
            <person name="Choi T."/>
            <person name="Kim D."/>
            <person name="Ryu S."/>
            <person name="Kim W."/>
        </authorList>
    </citation>
    <scope>NUCLEOTIDE SEQUENCE [LARGE SCALE GENOMIC DNA]</scope>
    <source>
        <tissue evidence="2">Muscle</tissue>
    </source>
</reference>
<evidence type="ECO:0000256" key="1">
    <source>
        <dbReference type="SAM" id="MobiDB-lite"/>
    </source>
</evidence>
<sequence length="107" mass="11544">MFGLHVAPGGSTTRRTGGGRLPFHKQKRRTGEKMDTGGLWQYCTITTLFFARIASRPGDAPPVASPSLPGPVRNLGATAVSSTASARRTDDWKCKKDVKSRATVSLW</sequence>
<evidence type="ECO:0000313" key="3">
    <source>
        <dbReference type="Proteomes" id="UP000324222"/>
    </source>
</evidence>
<dbReference type="EMBL" id="VSRR010083270">
    <property type="protein sequence ID" value="MPC90111.1"/>
    <property type="molecule type" value="Genomic_DNA"/>
</dbReference>
<dbReference type="Proteomes" id="UP000324222">
    <property type="component" value="Unassembled WGS sequence"/>
</dbReference>
<comment type="caution">
    <text evidence="2">The sequence shown here is derived from an EMBL/GenBank/DDBJ whole genome shotgun (WGS) entry which is preliminary data.</text>
</comment>
<dbReference type="AlphaFoldDB" id="A0A5B7IWZ9"/>
<accession>A0A5B7IWZ9</accession>
<protein>
    <submittedName>
        <fullName evidence="2">Uncharacterized protein</fullName>
    </submittedName>
</protein>